<feature type="chain" id="PRO_5046769265" evidence="2">
    <location>
        <begin position="17"/>
        <end position="373"/>
    </location>
</feature>
<dbReference type="EMBL" id="CAJPIN010033852">
    <property type="protein sequence ID" value="CAG2064412.1"/>
    <property type="molecule type" value="Genomic_DNA"/>
</dbReference>
<evidence type="ECO:0000256" key="1">
    <source>
        <dbReference type="SAM" id="MobiDB-lite"/>
    </source>
</evidence>
<reference evidence="3" key="1">
    <citation type="submission" date="2021-03" db="EMBL/GenBank/DDBJ databases">
        <authorList>
            <person name="Tran Van P."/>
        </authorList>
    </citation>
    <scope>NUCLEOTIDE SEQUENCE</scope>
</reference>
<comment type="caution">
    <text evidence="3">The sequence shown here is derived from an EMBL/GenBank/DDBJ whole genome shotgun (WGS) entry which is preliminary data.</text>
</comment>
<proteinExistence type="predicted"/>
<feature type="non-terminal residue" evidence="3">
    <location>
        <position position="1"/>
    </location>
</feature>
<gene>
    <name evidence="3" type="ORF">TPAB3V08_LOCUS11359</name>
</gene>
<keyword evidence="2" id="KW-0732">Signal</keyword>
<keyword evidence="4" id="KW-1185">Reference proteome</keyword>
<feature type="region of interest" description="Disordered" evidence="1">
    <location>
        <begin position="257"/>
        <end position="316"/>
    </location>
</feature>
<protein>
    <submittedName>
        <fullName evidence="3">Uncharacterized protein</fullName>
    </submittedName>
</protein>
<accession>A0ABN7P9J6</accession>
<feature type="signal peptide" evidence="2">
    <location>
        <begin position="1"/>
        <end position="16"/>
    </location>
</feature>
<organism evidence="3 4">
    <name type="scientific">Timema podura</name>
    <name type="common">Walking stick</name>
    <dbReference type="NCBI Taxonomy" id="61482"/>
    <lineage>
        <taxon>Eukaryota</taxon>
        <taxon>Metazoa</taxon>
        <taxon>Ecdysozoa</taxon>
        <taxon>Arthropoda</taxon>
        <taxon>Hexapoda</taxon>
        <taxon>Insecta</taxon>
        <taxon>Pterygota</taxon>
        <taxon>Neoptera</taxon>
        <taxon>Polyneoptera</taxon>
        <taxon>Phasmatodea</taxon>
        <taxon>Timematodea</taxon>
        <taxon>Timematoidea</taxon>
        <taxon>Timematidae</taxon>
        <taxon>Timema</taxon>
    </lineage>
</organism>
<evidence type="ECO:0000313" key="3">
    <source>
        <dbReference type="EMBL" id="CAG2064412.1"/>
    </source>
</evidence>
<evidence type="ECO:0000256" key="2">
    <source>
        <dbReference type="SAM" id="SignalP"/>
    </source>
</evidence>
<name>A0ABN7P9J6_TIMPD</name>
<feature type="compositionally biased region" description="Low complexity" evidence="1">
    <location>
        <begin position="265"/>
        <end position="296"/>
    </location>
</feature>
<sequence>ILTTLCVVGILSCASADLGKLEATTAELLTPETQDYGTTASDYNDKETTDYFTTASGSDLTTSGQDEEWATPVTVSGEDEFTVTAPDYLENYSEIADESLNEVDVNITVDKVEEILASNPNLPRLSRAEILEILDNITNDEQNANEYDTTELRAGESATENANYIKLPSRDDFKTREDYMRALMVVLPYSAKNLSDTRIQELYTKPPITWLLTNTTDELSYFNFKPLPDIDQIKDAPDPLSFEELLQINDVEKNEVKRQQDNNTASGSASSSSNSSSSDSSLGSSSSSSSSSSSNSTEGPSFADLADSFGGGETASEDADVIKNLPTPKPNGLYFLLDWHSFLEVGEEDKNKVNIRLEPQAGNSRNFLSVEVP</sequence>
<evidence type="ECO:0000313" key="4">
    <source>
        <dbReference type="Proteomes" id="UP001153148"/>
    </source>
</evidence>
<dbReference type="Proteomes" id="UP001153148">
    <property type="component" value="Unassembled WGS sequence"/>
</dbReference>